<evidence type="ECO:0000313" key="4">
    <source>
        <dbReference type="Proteomes" id="UP000694387"/>
    </source>
</evidence>
<evidence type="ECO:0000313" key="3">
    <source>
        <dbReference type="Ensembl" id="ENSEASP00005047948.1"/>
    </source>
</evidence>
<feature type="region of interest" description="Disordered" evidence="2">
    <location>
        <begin position="307"/>
        <end position="365"/>
    </location>
</feature>
<feature type="region of interest" description="Disordered" evidence="2">
    <location>
        <begin position="1"/>
        <end position="20"/>
    </location>
</feature>
<dbReference type="PANTHER" id="PTHR47303:SF1">
    <property type="entry name" value="NF-KAPPA-B INHIBITOR BETA"/>
    <property type="match status" value="1"/>
</dbReference>
<dbReference type="PROSITE" id="PS50088">
    <property type="entry name" value="ANK_REPEAT"/>
    <property type="match status" value="3"/>
</dbReference>
<feature type="compositionally biased region" description="Low complexity" evidence="2">
    <location>
        <begin position="319"/>
        <end position="328"/>
    </location>
</feature>
<feature type="repeat" description="ANK" evidence="1">
    <location>
        <begin position="250"/>
        <end position="282"/>
    </location>
</feature>
<feature type="compositionally biased region" description="Pro residues" evidence="2">
    <location>
        <begin position="350"/>
        <end position="365"/>
    </location>
</feature>
<evidence type="ECO:0000256" key="2">
    <source>
        <dbReference type="SAM" id="MobiDB-lite"/>
    </source>
</evidence>
<proteinExistence type="predicted"/>
<reference evidence="3" key="2">
    <citation type="submission" date="2025-08" db="UniProtKB">
        <authorList>
            <consortium name="Ensembl"/>
        </authorList>
    </citation>
    <scope>IDENTIFICATION</scope>
</reference>
<dbReference type="Proteomes" id="UP000694387">
    <property type="component" value="Chromosome 26"/>
</dbReference>
<keyword evidence="4" id="KW-1185">Reference proteome</keyword>
<accession>A0A9L0J6F1</accession>
<dbReference type="GO" id="GO:0071222">
    <property type="term" value="P:cellular response to lipopolysaccharide"/>
    <property type="evidence" value="ECO:0007669"/>
    <property type="project" value="Ensembl"/>
</dbReference>
<gene>
    <name evidence="3" type="primary">NFKBIB</name>
</gene>
<dbReference type="InterPro" id="IPR036770">
    <property type="entry name" value="Ankyrin_rpt-contain_sf"/>
</dbReference>
<dbReference type="PANTHER" id="PTHR47303">
    <property type="match status" value="1"/>
</dbReference>
<dbReference type="GO" id="GO:0006954">
    <property type="term" value="P:inflammatory response"/>
    <property type="evidence" value="ECO:0007669"/>
    <property type="project" value="Ensembl"/>
</dbReference>
<dbReference type="Pfam" id="PF12796">
    <property type="entry name" value="Ank_2"/>
    <property type="match status" value="2"/>
</dbReference>
<dbReference type="GeneTree" id="ENSGT00940000161595"/>
<keyword evidence="1" id="KW-0040">ANK repeat</keyword>
<evidence type="ECO:0000256" key="1">
    <source>
        <dbReference type="PROSITE-ProRule" id="PRU00023"/>
    </source>
</evidence>
<protein>
    <submittedName>
        <fullName evidence="3">NFKB inhibitor beta</fullName>
    </submittedName>
</protein>
<dbReference type="Ensembl" id="ENSEAST00005040523.1">
    <property type="protein sequence ID" value="ENSEASP00005047948.1"/>
    <property type="gene ID" value="ENSEASG00005019706.2"/>
</dbReference>
<dbReference type="Gene3D" id="1.25.40.20">
    <property type="entry name" value="Ankyrin repeat-containing domain"/>
    <property type="match status" value="1"/>
</dbReference>
<feature type="repeat" description="ANK" evidence="1">
    <location>
        <begin position="103"/>
        <end position="135"/>
    </location>
</feature>
<feature type="compositionally biased region" description="Acidic residues" evidence="2">
    <location>
        <begin position="329"/>
        <end position="339"/>
    </location>
</feature>
<feature type="repeat" description="ANK" evidence="1">
    <location>
        <begin position="216"/>
        <end position="248"/>
    </location>
</feature>
<name>A0A9L0J6F1_EQUAS</name>
<dbReference type="InterPro" id="IPR002110">
    <property type="entry name" value="Ankyrin_rpt"/>
</dbReference>
<dbReference type="GO" id="GO:0043122">
    <property type="term" value="P:regulation of canonical NF-kappaB signal transduction"/>
    <property type="evidence" value="ECO:0007669"/>
    <property type="project" value="Ensembl"/>
</dbReference>
<dbReference type="PRINTS" id="PR01415">
    <property type="entry name" value="ANKYRIN"/>
</dbReference>
<reference evidence="3" key="3">
    <citation type="submission" date="2025-09" db="UniProtKB">
        <authorList>
            <consortium name="Ensembl"/>
        </authorList>
    </citation>
    <scope>IDENTIFICATION</scope>
</reference>
<feature type="compositionally biased region" description="Acidic residues" evidence="2">
    <location>
        <begin position="193"/>
        <end position="203"/>
    </location>
</feature>
<sequence length="365" mass="39213">MKKQWPELSGTERRKLRPGEAACLAEATRPVGVETGGRGAEVRDARGWGRSAGSKQSGTLAPAIPHPPPRALHLAVIHQHEPFLDFLLGFAAGTEYLDLQNDLGQTALHLAAILEEASTVEKLYAAGAGLRVAERGGHTALHLACRVGAHACARVLLQPRPRRPRGAPSTYLAQDPDHTPNTDHTPVALYPDPDLEKEEDESEEDWKLQLEAENYEGHTPLHVAVIHKDAEMVQLLREAGADLNKPEPTCGRSPLHLAVEAQAADVLELLLRAGADPTARMYGGRTPLGSATLRPNPILARLLRAHGAPEPEDEDEKPGPCSSSSSDSDSGDEGDEYDDIVVHRGRSQNPLPPAPASKPLPDDPV</sequence>
<dbReference type="SMART" id="SM00248">
    <property type="entry name" value="ANK"/>
    <property type="match status" value="5"/>
</dbReference>
<dbReference type="AlphaFoldDB" id="A0A9L0J6F1"/>
<feature type="region of interest" description="Disordered" evidence="2">
    <location>
        <begin position="159"/>
        <end position="203"/>
    </location>
</feature>
<organism evidence="3 4">
    <name type="scientific">Equus asinus</name>
    <name type="common">Donkey</name>
    <name type="synonym">Equus africanus asinus</name>
    <dbReference type="NCBI Taxonomy" id="9793"/>
    <lineage>
        <taxon>Eukaryota</taxon>
        <taxon>Metazoa</taxon>
        <taxon>Chordata</taxon>
        <taxon>Craniata</taxon>
        <taxon>Vertebrata</taxon>
        <taxon>Euteleostomi</taxon>
        <taxon>Mammalia</taxon>
        <taxon>Eutheria</taxon>
        <taxon>Laurasiatheria</taxon>
        <taxon>Perissodactyla</taxon>
        <taxon>Equidae</taxon>
        <taxon>Equus</taxon>
    </lineage>
</organism>
<dbReference type="PROSITE" id="PS50297">
    <property type="entry name" value="ANK_REP_REGION"/>
    <property type="match status" value="2"/>
</dbReference>
<reference evidence="3 4" key="1">
    <citation type="journal article" date="2020" name="Nat. Commun.">
        <title>Donkey genomes provide new insights into domestication and selection for coat color.</title>
        <authorList>
            <person name="Wang"/>
            <person name="C."/>
            <person name="Li"/>
            <person name="H."/>
            <person name="Guo"/>
            <person name="Y."/>
            <person name="Huang"/>
            <person name="J."/>
            <person name="Sun"/>
            <person name="Y."/>
            <person name="Min"/>
            <person name="J."/>
            <person name="Wang"/>
            <person name="J."/>
            <person name="Fang"/>
            <person name="X."/>
            <person name="Zhao"/>
            <person name="Z."/>
            <person name="Wang"/>
            <person name="S."/>
            <person name="Zhang"/>
            <person name="Y."/>
            <person name="Liu"/>
            <person name="Q."/>
            <person name="Jiang"/>
            <person name="Q."/>
            <person name="Wang"/>
            <person name="X."/>
            <person name="Guo"/>
            <person name="Y."/>
            <person name="Yang"/>
            <person name="C."/>
            <person name="Wang"/>
            <person name="Y."/>
            <person name="Tian"/>
            <person name="F."/>
            <person name="Zhuang"/>
            <person name="G."/>
            <person name="Fan"/>
            <person name="Y."/>
            <person name="Gao"/>
            <person name="Q."/>
            <person name="Li"/>
            <person name="Y."/>
            <person name="Ju"/>
            <person name="Z."/>
            <person name="Li"/>
            <person name="J."/>
            <person name="Li"/>
            <person name="R."/>
            <person name="Hou"/>
            <person name="M."/>
            <person name="Yang"/>
            <person name="G."/>
            <person name="Liu"/>
            <person name="G."/>
            <person name="Liu"/>
            <person name="W."/>
            <person name="Guo"/>
            <person name="J."/>
            <person name="Pan"/>
            <person name="S."/>
            <person name="Fan"/>
            <person name="G."/>
            <person name="Zhang"/>
            <person name="W."/>
            <person name="Zhang"/>
            <person name="R."/>
            <person name="Yu"/>
            <person name="J."/>
            <person name="Zhang"/>
            <person name="X."/>
            <person name="Yin"/>
            <person name="Q."/>
            <person name="Ji"/>
            <person name="C."/>
            <person name="Jin"/>
            <person name="Y."/>
            <person name="Yue"/>
            <person name="G."/>
            <person name="Liu"/>
            <person name="M."/>
            <person name="Xu"/>
            <person name="J."/>
            <person name="Liu"/>
            <person name="S."/>
            <person name="Jordana"/>
            <person name="J."/>
            <person name="Noce"/>
            <person name="A."/>
            <person name="Amills"/>
            <person name="M."/>
            <person name="Wu"/>
            <person name="D.D."/>
            <person name="Li"/>
            <person name="S."/>
            <person name="Zhou"/>
            <person name="X. and Zhong"/>
            <person name="J."/>
        </authorList>
    </citation>
    <scope>NUCLEOTIDE SEQUENCE [LARGE SCALE GENOMIC DNA]</scope>
</reference>
<dbReference type="SUPFAM" id="SSF48403">
    <property type="entry name" value="Ankyrin repeat"/>
    <property type="match status" value="1"/>
</dbReference>